<reference evidence="2" key="1">
    <citation type="submission" date="2018-01" db="EMBL/GenBank/DDBJ databases">
        <title>An insight into the sialome of Amazonian anophelines.</title>
        <authorList>
            <person name="Ribeiro J.M."/>
            <person name="Scarpassa V."/>
            <person name="Calvo E."/>
        </authorList>
    </citation>
    <scope>NUCLEOTIDE SEQUENCE</scope>
    <source>
        <tissue evidence="2">Salivary glands</tissue>
    </source>
</reference>
<feature type="chain" id="PRO_5014779131" evidence="1">
    <location>
        <begin position="18"/>
        <end position="128"/>
    </location>
</feature>
<name>A0A2M3ZQF1_9DIPT</name>
<dbReference type="AlphaFoldDB" id="A0A2M3ZQF1"/>
<keyword evidence="1" id="KW-0732">Signal</keyword>
<evidence type="ECO:0000313" key="2">
    <source>
        <dbReference type="EMBL" id="MBW30797.1"/>
    </source>
</evidence>
<accession>A0A2M3ZQF1</accession>
<protein>
    <submittedName>
        <fullName evidence="2">Putative secreted peptide</fullName>
    </submittedName>
</protein>
<evidence type="ECO:0000256" key="1">
    <source>
        <dbReference type="SAM" id="SignalP"/>
    </source>
</evidence>
<dbReference type="EMBL" id="GGFM01010046">
    <property type="protein sequence ID" value="MBW30797.1"/>
    <property type="molecule type" value="Transcribed_RNA"/>
</dbReference>
<organism evidence="2">
    <name type="scientific">Anopheles braziliensis</name>
    <dbReference type="NCBI Taxonomy" id="58242"/>
    <lineage>
        <taxon>Eukaryota</taxon>
        <taxon>Metazoa</taxon>
        <taxon>Ecdysozoa</taxon>
        <taxon>Arthropoda</taxon>
        <taxon>Hexapoda</taxon>
        <taxon>Insecta</taxon>
        <taxon>Pterygota</taxon>
        <taxon>Neoptera</taxon>
        <taxon>Endopterygota</taxon>
        <taxon>Diptera</taxon>
        <taxon>Nematocera</taxon>
        <taxon>Culicoidea</taxon>
        <taxon>Culicidae</taxon>
        <taxon>Anophelinae</taxon>
        <taxon>Anopheles</taxon>
    </lineage>
</organism>
<feature type="signal peptide" evidence="1">
    <location>
        <begin position="1"/>
        <end position="17"/>
    </location>
</feature>
<proteinExistence type="predicted"/>
<sequence>MLLLLAFAPVLLELLRAHLPAFFFPLIRTHALGSCALAHTVVACLRPFSVTHTRYAKGTETTSVAFDDTTCVLAHTNWPLPGQRRRRRRRQQATARATPTAVREGARTWTRWRWRRWRRRRRRWRDGG</sequence>